<organism evidence="8 9">
    <name type="scientific">Candidatus Clostridium eludens</name>
    <dbReference type="NCBI Taxonomy" id="3381663"/>
    <lineage>
        <taxon>Bacteria</taxon>
        <taxon>Bacillati</taxon>
        <taxon>Bacillota</taxon>
        <taxon>Clostridia</taxon>
        <taxon>Eubacteriales</taxon>
        <taxon>Clostridiaceae</taxon>
        <taxon>Clostridium</taxon>
    </lineage>
</organism>
<evidence type="ECO:0000256" key="3">
    <source>
        <dbReference type="ARBA" id="ARBA00023235"/>
    </source>
</evidence>
<dbReference type="InterPro" id="IPR020103">
    <property type="entry name" value="PsdUridine_synth_cat_dom_sf"/>
</dbReference>
<evidence type="ECO:0000256" key="6">
    <source>
        <dbReference type="PROSITE-ProRule" id="PRU00182"/>
    </source>
</evidence>
<dbReference type="InterPro" id="IPR036986">
    <property type="entry name" value="S4_RNA-bd_sf"/>
</dbReference>
<keyword evidence="6" id="KW-0694">RNA-binding</keyword>
<comment type="catalytic activity">
    <reaction evidence="1">
        <text>a uridine in RNA = a pseudouridine in RNA</text>
        <dbReference type="Rhea" id="RHEA:48348"/>
        <dbReference type="Rhea" id="RHEA-COMP:12068"/>
        <dbReference type="Rhea" id="RHEA-COMP:12069"/>
        <dbReference type="ChEBI" id="CHEBI:65314"/>
        <dbReference type="ChEBI" id="CHEBI:65315"/>
    </reaction>
</comment>
<dbReference type="Gene3D" id="3.30.2350.10">
    <property type="entry name" value="Pseudouridine synthase"/>
    <property type="match status" value="1"/>
</dbReference>
<dbReference type="PROSITE" id="PS50889">
    <property type="entry name" value="S4"/>
    <property type="match status" value="1"/>
</dbReference>
<dbReference type="InterPro" id="IPR002942">
    <property type="entry name" value="S4_RNA-bd"/>
</dbReference>
<evidence type="ECO:0000256" key="5">
    <source>
        <dbReference type="ARBA" id="ARBA00033164"/>
    </source>
</evidence>
<dbReference type="PANTHER" id="PTHR21600">
    <property type="entry name" value="MITOCHONDRIAL RNA PSEUDOURIDINE SYNTHASE"/>
    <property type="match status" value="1"/>
</dbReference>
<dbReference type="Pfam" id="PF01479">
    <property type="entry name" value="S4"/>
    <property type="match status" value="1"/>
</dbReference>
<evidence type="ECO:0000256" key="4">
    <source>
        <dbReference type="ARBA" id="ARBA00031870"/>
    </source>
</evidence>
<evidence type="ECO:0000259" key="7">
    <source>
        <dbReference type="SMART" id="SM00363"/>
    </source>
</evidence>
<dbReference type="Gene3D" id="3.10.290.10">
    <property type="entry name" value="RNA-binding S4 domain"/>
    <property type="match status" value="1"/>
</dbReference>
<protein>
    <recommendedName>
        <fullName evidence="4">RNA pseudouridylate synthase</fullName>
    </recommendedName>
    <alternativeName>
        <fullName evidence="5">RNA-uridine isomerase</fullName>
    </alternativeName>
</protein>
<dbReference type="CDD" id="cd02869">
    <property type="entry name" value="PseudoU_synth_RluA_like"/>
    <property type="match status" value="1"/>
</dbReference>
<accession>A0ABW8SMB5</accession>
<dbReference type="InterPro" id="IPR006145">
    <property type="entry name" value="PsdUridine_synth_RsuA/RluA"/>
</dbReference>
<keyword evidence="3" id="KW-0413">Isomerase</keyword>
<gene>
    <name evidence="8" type="ORF">ACJDU8_12295</name>
</gene>
<sequence length="319" mass="37240">MKVEIGSNESGQRLDKFLRKWLQDVPISAIYKAIRKGDIKVNGKKAKEKYFLVEKDIVEAQYISSQGKNFKFNRVDNNFLKITYEDENMLLVEKWPGVLVHSDKKADDVTLTDYVLSYLYDKGEFKPEVEVTFTPSPCNRLDRNTSGIVIYGKNYESLKLLNEIIRQRNIRKYYQALVKGRINEGLYEGYILKDEKNNTSNIYNTPRKDTKKISMEVKNLYTCGTYSLVELELITGRSHQLRAHLSHLGNPIIGDSKYGISKINSFFYNKYGLSYQYLYAYKVNFRNCTGKLSYMENKTISEKLPPIFKKIKNDIFNKF</sequence>
<dbReference type="SUPFAM" id="SSF55174">
    <property type="entry name" value="Alpha-L RNA-binding motif"/>
    <property type="match status" value="1"/>
</dbReference>
<comment type="caution">
    <text evidence="8">The sequence shown here is derived from an EMBL/GenBank/DDBJ whole genome shotgun (WGS) entry which is preliminary data.</text>
</comment>
<dbReference type="PANTHER" id="PTHR21600:SF83">
    <property type="entry name" value="PSEUDOURIDYLATE SYNTHASE RPUSD4, MITOCHONDRIAL"/>
    <property type="match status" value="1"/>
</dbReference>
<dbReference type="Proteomes" id="UP001623660">
    <property type="component" value="Unassembled WGS sequence"/>
</dbReference>
<dbReference type="Pfam" id="PF00849">
    <property type="entry name" value="PseudoU_synth_2"/>
    <property type="match status" value="1"/>
</dbReference>
<proteinExistence type="inferred from homology"/>
<evidence type="ECO:0000313" key="8">
    <source>
        <dbReference type="EMBL" id="MFL0196328.1"/>
    </source>
</evidence>
<feature type="domain" description="RNA-binding S4" evidence="7">
    <location>
        <begin position="12"/>
        <end position="72"/>
    </location>
</feature>
<dbReference type="SMART" id="SM00363">
    <property type="entry name" value="S4"/>
    <property type="match status" value="1"/>
</dbReference>
<dbReference type="InterPro" id="IPR050188">
    <property type="entry name" value="RluA_PseudoU_synthase"/>
</dbReference>
<evidence type="ECO:0000256" key="1">
    <source>
        <dbReference type="ARBA" id="ARBA00000073"/>
    </source>
</evidence>
<name>A0ABW8SMB5_9CLOT</name>
<evidence type="ECO:0000256" key="2">
    <source>
        <dbReference type="ARBA" id="ARBA00010876"/>
    </source>
</evidence>
<keyword evidence="9" id="KW-1185">Reference proteome</keyword>
<dbReference type="EMBL" id="JBJHZX010000017">
    <property type="protein sequence ID" value="MFL0196328.1"/>
    <property type="molecule type" value="Genomic_DNA"/>
</dbReference>
<dbReference type="RefSeq" id="WP_406792520.1">
    <property type="nucleotide sequence ID" value="NZ_JBJHZX010000017.1"/>
</dbReference>
<dbReference type="CDD" id="cd00165">
    <property type="entry name" value="S4"/>
    <property type="match status" value="1"/>
</dbReference>
<reference evidence="8 9" key="1">
    <citation type="submission" date="2024-11" db="EMBL/GenBank/DDBJ databases">
        <authorList>
            <person name="Heng Y.C."/>
            <person name="Lim A.C.H."/>
            <person name="Lee J.K.Y."/>
            <person name="Kittelmann S."/>
        </authorList>
    </citation>
    <scope>NUCLEOTIDE SEQUENCE [LARGE SCALE GENOMIC DNA]</scope>
    <source>
        <strain evidence="8 9">WILCCON 0269</strain>
    </source>
</reference>
<dbReference type="SUPFAM" id="SSF55120">
    <property type="entry name" value="Pseudouridine synthase"/>
    <property type="match status" value="1"/>
</dbReference>
<comment type="similarity">
    <text evidence="2">Belongs to the pseudouridine synthase RluA family.</text>
</comment>
<evidence type="ECO:0000313" key="9">
    <source>
        <dbReference type="Proteomes" id="UP001623660"/>
    </source>
</evidence>